<reference evidence="2" key="1">
    <citation type="submission" date="2021-11" db="EMBL/GenBank/DDBJ databases">
        <authorList>
            <person name="Schell T."/>
        </authorList>
    </citation>
    <scope>NUCLEOTIDE SEQUENCE</scope>
    <source>
        <strain evidence="2">M5</strain>
    </source>
</reference>
<sequence>MIHLTHWVCYYGMEDCSDGSEKLYFNAPPGVNSAYTQAMTTGVPAGAYPSSIQTNDVYSNSSSNSGYQGASSQTAYGS</sequence>
<comment type="caution">
    <text evidence="2">The sequence shown here is derived from an EMBL/GenBank/DDBJ whole genome shotgun (WGS) entry which is preliminary data.</text>
</comment>
<protein>
    <submittedName>
        <fullName evidence="2">Uncharacterized protein</fullName>
    </submittedName>
</protein>
<evidence type="ECO:0000313" key="3">
    <source>
        <dbReference type="Proteomes" id="UP000789390"/>
    </source>
</evidence>
<keyword evidence="3" id="KW-1185">Reference proteome</keyword>
<dbReference type="AlphaFoldDB" id="A0A8J2R8A8"/>
<evidence type="ECO:0000256" key="1">
    <source>
        <dbReference type="SAM" id="MobiDB-lite"/>
    </source>
</evidence>
<dbReference type="EMBL" id="CAKKLH010000010">
    <property type="protein sequence ID" value="CAH0098870.1"/>
    <property type="molecule type" value="Genomic_DNA"/>
</dbReference>
<accession>A0A8J2R8A8</accession>
<feature type="region of interest" description="Disordered" evidence="1">
    <location>
        <begin position="58"/>
        <end position="78"/>
    </location>
</feature>
<dbReference type="Proteomes" id="UP000789390">
    <property type="component" value="Unassembled WGS sequence"/>
</dbReference>
<evidence type="ECO:0000313" key="2">
    <source>
        <dbReference type="EMBL" id="CAH0098870.1"/>
    </source>
</evidence>
<organism evidence="2 3">
    <name type="scientific">Daphnia galeata</name>
    <dbReference type="NCBI Taxonomy" id="27404"/>
    <lineage>
        <taxon>Eukaryota</taxon>
        <taxon>Metazoa</taxon>
        <taxon>Ecdysozoa</taxon>
        <taxon>Arthropoda</taxon>
        <taxon>Crustacea</taxon>
        <taxon>Branchiopoda</taxon>
        <taxon>Diplostraca</taxon>
        <taxon>Cladocera</taxon>
        <taxon>Anomopoda</taxon>
        <taxon>Daphniidae</taxon>
        <taxon>Daphnia</taxon>
    </lineage>
</organism>
<proteinExistence type="predicted"/>
<name>A0A8J2R8A8_9CRUS</name>
<gene>
    <name evidence="2" type="ORF">DGAL_LOCUS976</name>
</gene>